<dbReference type="CDD" id="cd11660">
    <property type="entry name" value="SANT_TRF"/>
    <property type="match status" value="1"/>
</dbReference>
<dbReference type="InterPro" id="IPR009057">
    <property type="entry name" value="Homeodomain-like_sf"/>
</dbReference>
<evidence type="ECO:0008006" key="13">
    <source>
        <dbReference type="Google" id="ProtNLM"/>
    </source>
</evidence>
<keyword evidence="3 6" id="KW-0863">Zinc-finger</keyword>
<dbReference type="PROSITE" id="PS50090">
    <property type="entry name" value="MYB_LIKE"/>
    <property type="match status" value="1"/>
</dbReference>
<dbReference type="InterPro" id="IPR001005">
    <property type="entry name" value="SANT/Myb"/>
</dbReference>
<dbReference type="PANTHER" id="PTHR47863:SF4">
    <property type="entry name" value="RING_FYVE_PHD ZINC FINGER SUPERFAMILY PROTEIN"/>
    <property type="match status" value="1"/>
</dbReference>
<evidence type="ECO:0000256" key="3">
    <source>
        <dbReference type="ARBA" id="ARBA00022771"/>
    </source>
</evidence>
<keyword evidence="4" id="KW-0862">Zinc</keyword>
<keyword evidence="12" id="KW-1185">Reference proteome</keyword>
<dbReference type="InterPro" id="IPR001965">
    <property type="entry name" value="Znf_PHD"/>
</dbReference>
<evidence type="ECO:0000256" key="1">
    <source>
        <dbReference type="ARBA" id="ARBA00004123"/>
    </source>
</evidence>
<dbReference type="PANTHER" id="PTHR47863">
    <property type="entry name" value="RING/FYVE/PHD ZINC FINGER SUPERFAMILY PROTEIN"/>
    <property type="match status" value="1"/>
</dbReference>
<comment type="subcellular location">
    <subcellularLocation>
        <location evidence="1">Nucleus</location>
    </subcellularLocation>
</comment>
<evidence type="ECO:0000313" key="11">
    <source>
        <dbReference type="EMBL" id="KDP26014.1"/>
    </source>
</evidence>
<dbReference type="InterPro" id="IPR017930">
    <property type="entry name" value="Myb_dom"/>
</dbReference>
<proteinExistence type="predicted"/>
<protein>
    <recommendedName>
        <fullName evidence="13">Myb-like domain-containing protein</fullName>
    </recommendedName>
</protein>
<dbReference type="Gene3D" id="1.10.246.220">
    <property type="match status" value="1"/>
</dbReference>
<feature type="domain" description="Myb-like" evidence="9">
    <location>
        <begin position="864"/>
        <end position="924"/>
    </location>
</feature>
<dbReference type="SMART" id="SM00717">
    <property type="entry name" value="SANT"/>
    <property type="match status" value="1"/>
</dbReference>
<sequence length="931" mass="104862">MADSSRMAWLWSIEYLAQFQQLDPSFIHDLIDEAPELSEDLGNSTREMVALRCLEQLFGTSKEVGKDVPSVTEPKDAFEFSKSCEDMLQSVLKERALSDLKMPGGDLLKWDIHPFIMHKRASMPKCALEQLKDTILEGTHPYDDSLTELSGLVHKNVGNDRITVDYGGRNALTRGIDSNASGSQTMAPEGGTISLSLENTKGMVEGDSYHREFLLFKRKKGDMDNEHPAGAYHDEQDGDLNLNVKKFKHGTSSANKSMEHYLNPQCGYELIEDSSEAMVRVTEYESCHMEGESQAGGLGESRYSENGHYKFVAIERLGRSPNANADVEFQQYQRENDHNANNMLPDTSGDRPCQYMFVDEVNKAEPSTSNDTPFARTQQKVFAGDTNNISDGNQVKSVNAVSSSEISRRITVEKAGCGTEHLYEKDTSIDGDEYCHERVDVAMEKSHFLSSQCTLNHVSQENWTEQNLCVKCSEGGQLLVCNAVGCPLVVHEKCLGSSPRFDENGEFYCPFCAYSLAISKYLQAKKNASLARKELGAFICRRTRRSRSNGQNNLEQNEDRCHLYMVHESGNLAEKESDQTNNEGHANRLNDQLKKRQGDGKPMEPIISCPDVNLLDGEEEPDVTPGEKERKELVPECLHVRETDRQDQICADPNSNVDNQMSKNKEVVISLNKTQTNGGIQREVLEQQNSDLVEKPVGAIDIDKDYHHEGHANKVNEQLKKRQGDKQPMEPIISCPDVNSLDREKEPDVTPGEKERKELAPECLHVTETDRQDQICADPNSNGDNQMSTNKEVVVSLNKKQSNGGFQREVLEQQNGDLIEKPVGAVDIDRETSVEGNEENIISNYSRKFRGRERQYVFPALPRTLRRKKVPWTAKEEEMLKEGVQKFSTAGDRTIPWKQILEYGSTIFSHRTTIDLKDKWRNMCKGSSKCK</sequence>
<dbReference type="KEGG" id="jcu:105645185"/>
<feature type="compositionally biased region" description="Basic and acidic residues" evidence="7">
    <location>
        <begin position="740"/>
        <end position="757"/>
    </location>
</feature>
<organism evidence="11 12">
    <name type="scientific">Jatropha curcas</name>
    <name type="common">Barbados nut</name>
    <dbReference type="NCBI Taxonomy" id="180498"/>
    <lineage>
        <taxon>Eukaryota</taxon>
        <taxon>Viridiplantae</taxon>
        <taxon>Streptophyta</taxon>
        <taxon>Embryophyta</taxon>
        <taxon>Tracheophyta</taxon>
        <taxon>Spermatophyta</taxon>
        <taxon>Magnoliopsida</taxon>
        <taxon>eudicotyledons</taxon>
        <taxon>Gunneridae</taxon>
        <taxon>Pentapetalae</taxon>
        <taxon>rosids</taxon>
        <taxon>fabids</taxon>
        <taxon>Malpighiales</taxon>
        <taxon>Euphorbiaceae</taxon>
        <taxon>Crotonoideae</taxon>
        <taxon>Jatropheae</taxon>
        <taxon>Jatropha</taxon>
    </lineage>
</organism>
<dbReference type="Proteomes" id="UP000027138">
    <property type="component" value="Unassembled WGS sequence"/>
</dbReference>
<dbReference type="InterPro" id="IPR011011">
    <property type="entry name" value="Znf_FYVE_PHD"/>
</dbReference>
<dbReference type="SMART" id="SM00249">
    <property type="entry name" value="PHD"/>
    <property type="match status" value="1"/>
</dbReference>
<feature type="domain" description="PHD-type" evidence="8">
    <location>
        <begin position="466"/>
        <end position="515"/>
    </location>
</feature>
<reference evidence="11 12" key="1">
    <citation type="journal article" date="2014" name="PLoS ONE">
        <title>Global Analysis of Gene Expression Profiles in Physic Nut (Jatropha curcas L.) Seedlings Exposed to Salt Stress.</title>
        <authorList>
            <person name="Zhang L."/>
            <person name="Zhang C."/>
            <person name="Wu P."/>
            <person name="Chen Y."/>
            <person name="Li M."/>
            <person name="Jiang H."/>
            <person name="Wu G."/>
        </authorList>
    </citation>
    <scope>NUCLEOTIDE SEQUENCE [LARGE SCALE GENOMIC DNA]</scope>
    <source>
        <strain evidence="12">cv. GZQX0401</strain>
        <tissue evidence="11">Young leaves</tissue>
    </source>
</reference>
<evidence type="ECO:0000256" key="2">
    <source>
        <dbReference type="ARBA" id="ARBA00022723"/>
    </source>
</evidence>
<evidence type="ECO:0000259" key="10">
    <source>
        <dbReference type="PROSITE" id="PS51294"/>
    </source>
</evidence>
<dbReference type="PROSITE" id="PS51294">
    <property type="entry name" value="HTH_MYB"/>
    <property type="match status" value="1"/>
</dbReference>
<dbReference type="GO" id="GO:0005634">
    <property type="term" value="C:nucleus"/>
    <property type="evidence" value="ECO:0007669"/>
    <property type="project" value="UniProtKB-SubCell"/>
</dbReference>
<evidence type="ECO:0000256" key="7">
    <source>
        <dbReference type="SAM" id="MobiDB-lite"/>
    </source>
</evidence>
<dbReference type="InterPro" id="IPR019787">
    <property type="entry name" value="Znf_PHD-finger"/>
</dbReference>
<dbReference type="GO" id="GO:0008270">
    <property type="term" value="F:zinc ion binding"/>
    <property type="evidence" value="ECO:0007669"/>
    <property type="project" value="UniProtKB-KW"/>
</dbReference>
<evidence type="ECO:0000256" key="5">
    <source>
        <dbReference type="ARBA" id="ARBA00023242"/>
    </source>
</evidence>
<feature type="compositionally biased region" description="Basic and acidic residues" evidence="7">
    <location>
        <begin position="706"/>
        <end position="728"/>
    </location>
</feature>
<dbReference type="AlphaFoldDB" id="A0A067K2H5"/>
<dbReference type="PROSITE" id="PS50016">
    <property type="entry name" value="ZF_PHD_2"/>
    <property type="match status" value="1"/>
</dbReference>
<dbReference type="SUPFAM" id="SSF57903">
    <property type="entry name" value="FYVE/PHD zinc finger"/>
    <property type="match status" value="1"/>
</dbReference>
<dbReference type="OrthoDB" id="608866at2759"/>
<name>A0A067K2H5_JATCU</name>
<accession>A0A067K2H5</accession>
<dbReference type="EMBL" id="KK914930">
    <property type="protein sequence ID" value="KDP26014.1"/>
    <property type="molecule type" value="Genomic_DNA"/>
</dbReference>
<evidence type="ECO:0000256" key="6">
    <source>
        <dbReference type="PROSITE-ProRule" id="PRU00146"/>
    </source>
</evidence>
<keyword evidence="5" id="KW-0539">Nucleus</keyword>
<feature type="region of interest" description="Disordered" evidence="7">
    <location>
        <begin position="706"/>
        <end position="757"/>
    </location>
</feature>
<evidence type="ECO:0000259" key="9">
    <source>
        <dbReference type="PROSITE" id="PS50090"/>
    </source>
</evidence>
<evidence type="ECO:0000256" key="4">
    <source>
        <dbReference type="ARBA" id="ARBA00022833"/>
    </source>
</evidence>
<evidence type="ECO:0000313" key="12">
    <source>
        <dbReference type="Proteomes" id="UP000027138"/>
    </source>
</evidence>
<dbReference type="SUPFAM" id="SSF46689">
    <property type="entry name" value="Homeodomain-like"/>
    <property type="match status" value="1"/>
</dbReference>
<gene>
    <name evidence="11" type="ORF">JCGZ_21047</name>
</gene>
<dbReference type="Gene3D" id="3.30.40.10">
    <property type="entry name" value="Zinc/RING finger domain, C3HC4 (zinc finger)"/>
    <property type="match status" value="1"/>
</dbReference>
<evidence type="ECO:0000259" key="8">
    <source>
        <dbReference type="PROSITE" id="PS50016"/>
    </source>
</evidence>
<feature type="region of interest" description="Disordered" evidence="7">
    <location>
        <begin position="595"/>
        <end position="631"/>
    </location>
</feature>
<keyword evidence="2" id="KW-0479">Metal-binding</keyword>
<feature type="domain" description="HTH myb-type" evidence="10">
    <location>
        <begin position="866"/>
        <end position="928"/>
    </location>
</feature>
<dbReference type="InterPro" id="IPR013083">
    <property type="entry name" value="Znf_RING/FYVE/PHD"/>
</dbReference>
<dbReference type="PROSITE" id="PS01359">
    <property type="entry name" value="ZF_PHD_1"/>
    <property type="match status" value="1"/>
</dbReference>
<dbReference type="InterPro" id="IPR019786">
    <property type="entry name" value="Zinc_finger_PHD-type_CS"/>
</dbReference>